<comment type="cofactor">
    <cofactor evidence="2">
        <name>Mg(2+)</name>
        <dbReference type="ChEBI" id="CHEBI:18420"/>
    </cofactor>
</comment>
<comment type="catalytic activity">
    <reaction evidence="11">
        <text>O-phospho-L-threonyl-[protein] + H2O = L-threonyl-[protein] + phosphate</text>
        <dbReference type="Rhea" id="RHEA:47004"/>
        <dbReference type="Rhea" id="RHEA-COMP:11060"/>
        <dbReference type="Rhea" id="RHEA-COMP:11605"/>
        <dbReference type="ChEBI" id="CHEBI:15377"/>
        <dbReference type="ChEBI" id="CHEBI:30013"/>
        <dbReference type="ChEBI" id="CHEBI:43474"/>
        <dbReference type="ChEBI" id="CHEBI:61977"/>
        <dbReference type="EC" id="3.1.3.16"/>
    </reaction>
</comment>
<evidence type="ECO:0000256" key="9">
    <source>
        <dbReference type="ARBA" id="ARBA00023211"/>
    </source>
</evidence>
<dbReference type="Pfam" id="PF00481">
    <property type="entry name" value="PP2C"/>
    <property type="match status" value="1"/>
</dbReference>
<dbReference type="PROSITE" id="PS51746">
    <property type="entry name" value="PPM_2"/>
    <property type="match status" value="1"/>
</dbReference>
<protein>
    <recommendedName>
        <fullName evidence="4">protein-serine/threonine phosphatase</fullName>
        <ecNumber evidence="4">3.1.3.16</ecNumber>
    </recommendedName>
</protein>
<dbReference type="AlphaFoldDB" id="A0AAV5KMS7"/>
<dbReference type="Proteomes" id="UP001054252">
    <property type="component" value="Unassembled WGS sequence"/>
</dbReference>
<evidence type="ECO:0000256" key="3">
    <source>
        <dbReference type="ARBA" id="ARBA00006702"/>
    </source>
</evidence>
<evidence type="ECO:0000256" key="11">
    <source>
        <dbReference type="ARBA" id="ARBA00048336"/>
    </source>
</evidence>
<keyword evidence="9" id="KW-0464">Manganese</keyword>
<dbReference type="EC" id="3.1.3.16" evidence="4"/>
<dbReference type="FunFam" id="3.60.40.10:FF:000020">
    <property type="entry name" value="Probable protein phosphatase 2C 42"/>
    <property type="match status" value="1"/>
</dbReference>
<evidence type="ECO:0000313" key="14">
    <source>
        <dbReference type="EMBL" id="GKV25831.1"/>
    </source>
</evidence>
<feature type="domain" description="PPM-type phosphatase" evidence="13">
    <location>
        <begin position="55"/>
        <end position="356"/>
    </location>
</feature>
<dbReference type="PROSITE" id="PS01032">
    <property type="entry name" value="PPM_1"/>
    <property type="match status" value="1"/>
</dbReference>
<dbReference type="GO" id="GO:0046872">
    <property type="term" value="F:metal ion binding"/>
    <property type="evidence" value="ECO:0007669"/>
    <property type="project" value="UniProtKB-KW"/>
</dbReference>
<sequence length="368" mass="41124">MPSWLGQMVLSCWELVGRILGTSKDDVSDDDDPDDSLLHSPLFWSRDLEKHSCGEFSVAVVRGNEVIEDHSQVDTGREVTFVGVYDGHGGPDASRYISRRLFRNFIRIAKEKGTISENILRSAVIETEDGFLSFVRGSFVRKPSIAAVGSCCLVGIIWRGSLYVANLGDSRAVIGSLGGSKKVVAEQLTIDHNVGLEEIRSEVRALHPGDPDIVVENQGAWRIKGIIQASRTIGDAYMKQPEYNADPRFRRCYLPLPEPFQRPLLIPEPSLHRRVLQPSDGFVIFASDGLWENLTNQQAVDIVNKHQRAGIARKLIKRALKEAAKKRQINFDELLRVPDATRRNFHDDITVVVIFVDHDLLEKGAPVP</sequence>
<dbReference type="PANTHER" id="PTHR47992">
    <property type="entry name" value="PROTEIN PHOSPHATASE"/>
    <property type="match status" value="1"/>
</dbReference>
<keyword evidence="6 12" id="KW-0378">Hydrolase</keyword>
<dbReference type="InterPro" id="IPR036457">
    <property type="entry name" value="PPM-type-like_dom_sf"/>
</dbReference>
<keyword evidence="8 12" id="KW-0904">Protein phosphatase</keyword>
<comment type="cofactor">
    <cofactor evidence="1">
        <name>Mn(2+)</name>
        <dbReference type="ChEBI" id="CHEBI:29035"/>
    </cofactor>
</comment>
<evidence type="ECO:0000256" key="8">
    <source>
        <dbReference type="ARBA" id="ARBA00022912"/>
    </source>
</evidence>
<proteinExistence type="inferred from homology"/>
<comment type="similarity">
    <text evidence="3 12">Belongs to the PP2C family.</text>
</comment>
<dbReference type="InterPro" id="IPR000222">
    <property type="entry name" value="PP2C_BS"/>
</dbReference>
<keyword evidence="7" id="KW-0460">Magnesium</keyword>
<evidence type="ECO:0000259" key="13">
    <source>
        <dbReference type="PROSITE" id="PS51746"/>
    </source>
</evidence>
<accession>A0AAV5KMS7</accession>
<evidence type="ECO:0000256" key="1">
    <source>
        <dbReference type="ARBA" id="ARBA00001936"/>
    </source>
</evidence>
<evidence type="ECO:0000256" key="10">
    <source>
        <dbReference type="ARBA" id="ARBA00047761"/>
    </source>
</evidence>
<evidence type="ECO:0000256" key="12">
    <source>
        <dbReference type="RuleBase" id="RU003465"/>
    </source>
</evidence>
<comment type="catalytic activity">
    <reaction evidence="10">
        <text>O-phospho-L-seryl-[protein] + H2O = L-seryl-[protein] + phosphate</text>
        <dbReference type="Rhea" id="RHEA:20629"/>
        <dbReference type="Rhea" id="RHEA-COMP:9863"/>
        <dbReference type="Rhea" id="RHEA-COMP:11604"/>
        <dbReference type="ChEBI" id="CHEBI:15377"/>
        <dbReference type="ChEBI" id="CHEBI:29999"/>
        <dbReference type="ChEBI" id="CHEBI:43474"/>
        <dbReference type="ChEBI" id="CHEBI:83421"/>
        <dbReference type="EC" id="3.1.3.16"/>
    </reaction>
</comment>
<keyword evidence="15" id="KW-1185">Reference proteome</keyword>
<dbReference type="InterPro" id="IPR001932">
    <property type="entry name" value="PPM-type_phosphatase-like_dom"/>
</dbReference>
<dbReference type="Gene3D" id="3.60.40.10">
    <property type="entry name" value="PPM-type phosphatase domain"/>
    <property type="match status" value="1"/>
</dbReference>
<dbReference type="CDD" id="cd00143">
    <property type="entry name" value="PP2Cc"/>
    <property type="match status" value="1"/>
</dbReference>
<dbReference type="SUPFAM" id="SSF81606">
    <property type="entry name" value="PP2C-like"/>
    <property type="match status" value="1"/>
</dbReference>
<evidence type="ECO:0000256" key="2">
    <source>
        <dbReference type="ARBA" id="ARBA00001946"/>
    </source>
</evidence>
<name>A0AAV5KMS7_9ROSI</name>
<evidence type="ECO:0000256" key="5">
    <source>
        <dbReference type="ARBA" id="ARBA00022723"/>
    </source>
</evidence>
<gene>
    <name evidence="14" type="ORF">SLEP1_g35214</name>
</gene>
<organism evidence="14 15">
    <name type="scientific">Rubroshorea leprosula</name>
    <dbReference type="NCBI Taxonomy" id="152421"/>
    <lineage>
        <taxon>Eukaryota</taxon>
        <taxon>Viridiplantae</taxon>
        <taxon>Streptophyta</taxon>
        <taxon>Embryophyta</taxon>
        <taxon>Tracheophyta</taxon>
        <taxon>Spermatophyta</taxon>
        <taxon>Magnoliopsida</taxon>
        <taxon>eudicotyledons</taxon>
        <taxon>Gunneridae</taxon>
        <taxon>Pentapetalae</taxon>
        <taxon>rosids</taxon>
        <taxon>malvids</taxon>
        <taxon>Malvales</taxon>
        <taxon>Dipterocarpaceae</taxon>
        <taxon>Rubroshorea</taxon>
    </lineage>
</organism>
<evidence type="ECO:0000256" key="4">
    <source>
        <dbReference type="ARBA" id="ARBA00013081"/>
    </source>
</evidence>
<evidence type="ECO:0000313" key="15">
    <source>
        <dbReference type="Proteomes" id="UP001054252"/>
    </source>
</evidence>
<evidence type="ECO:0000256" key="7">
    <source>
        <dbReference type="ARBA" id="ARBA00022842"/>
    </source>
</evidence>
<dbReference type="InterPro" id="IPR015655">
    <property type="entry name" value="PP2C"/>
</dbReference>
<dbReference type="EMBL" id="BPVZ01000070">
    <property type="protein sequence ID" value="GKV25831.1"/>
    <property type="molecule type" value="Genomic_DNA"/>
</dbReference>
<keyword evidence="5" id="KW-0479">Metal-binding</keyword>
<dbReference type="GO" id="GO:0004722">
    <property type="term" value="F:protein serine/threonine phosphatase activity"/>
    <property type="evidence" value="ECO:0007669"/>
    <property type="project" value="UniProtKB-EC"/>
</dbReference>
<dbReference type="SMART" id="SM00332">
    <property type="entry name" value="PP2Cc"/>
    <property type="match status" value="1"/>
</dbReference>
<evidence type="ECO:0000256" key="6">
    <source>
        <dbReference type="ARBA" id="ARBA00022801"/>
    </source>
</evidence>
<reference evidence="14 15" key="1">
    <citation type="journal article" date="2021" name="Commun. Biol.">
        <title>The genome of Shorea leprosula (Dipterocarpaceae) highlights the ecological relevance of drought in aseasonal tropical rainforests.</title>
        <authorList>
            <person name="Ng K.K.S."/>
            <person name="Kobayashi M.J."/>
            <person name="Fawcett J.A."/>
            <person name="Hatakeyama M."/>
            <person name="Paape T."/>
            <person name="Ng C.H."/>
            <person name="Ang C.C."/>
            <person name="Tnah L.H."/>
            <person name="Lee C.T."/>
            <person name="Nishiyama T."/>
            <person name="Sese J."/>
            <person name="O'Brien M.J."/>
            <person name="Copetti D."/>
            <person name="Mohd Noor M.I."/>
            <person name="Ong R.C."/>
            <person name="Putra M."/>
            <person name="Sireger I.Z."/>
            <person name="Indrioko S."/>
            <person name="Kosugi Y."/>
            <person name="Izuno A."/>
            <person name="Isagi Y."/>
            <person name="Lee S.L."/>
            <person name="Shimizu K.K."/>
        </authorList>
    </citation>
    <scope>NUCLEOTIDE SEQUENCE [LARGE SCALE GENOMIC DNA]</scope>
    <source>
        <strain evidence="14">214</strain>
    </source>
</reference>
<comment type="caution">
    <text evidence="14">The sequence shown here is derived from an EMBL/GenBank/DDBJ whole genome shotgun (WGS) entry which is preliminary data.</text>
</comment>